<dbReference type="Pfam" id="PF03107">
    <property type="entry name" value="C1_2"/>
    <property type="match status" value="2"/>
</dbReference>
<feature type="region of interest" description="Disordered" evidence="2">
    <location>
        <begin position="29"/>
        <end position="217"/>
    </location>
</feature>
<gene>
    <name evidence="4" type="ORF">Ahy_A04g017165</name>
</gene>
<feature type="compositionally biased region" description="Low complexity" evidence="2">
    <location>
        <begin position="193"/>
        <end position="213"/>
    </location>
</feature>
<dbReference type="AlphaFoldDB" id="A0A445DAA0"/>
<comment type="caution">
    <text evidence="4">The sequence shown here is derived from an EMBL/GenBank/DDBJ whole genome shotgun (WGS) entry which is preliminary data.</text>
</comment>
<dbReference type="InterPro" id="IPR004146">
    <property type="entry name" value="DC1"/>
</dbReference>
<feature type="domain" description="DC1" evidence="3">
    <location>
        <begin position="885"/>
        <end position="930"/>
    </location>
</feature>
<evidence type="ECO:0000313" key="4">
    <source>
        <dbReference type="EMBL" id="RYR60076.1"/>
    </source>
</evidence>
<accession>A0A445DAA0</accession>
<dbReference type="PANTHER" id="PTHR46477">
    <property type="entry name" value="CYSTEINE/HISTIDINE-RICH C1 DOMAIN FAMILY PROTEIN"/>
    <property type="match status" value="1"/>
</dbReference>
<keyword evidence="5" id="KW-1185">Reference proteome</keyword>
<evidence type="ECO:0000313" key="5">
    <source>
        <dbReference type="Proteomes" id="UP000289738"/>
    </source>
</evidence>
<dbReference type="EMBL" id="SDMP01000004">
    <property type="protein sequence ID" value="RYR60076.1"/>
    <property type="molecule type" value="Genomic_DNA"/>
</dbReference>
<organism evidence="4 5">
    <name type="scientific">Arachis hypogaea</name>
    <name type="common">Peanut</name>
    <dbReference type="NCBI Taxonomy" id="3818"/>
    <lineage>
        <taxon>Eukaryota</taxon>
        <taxon>Viridiplantae</taxon>
        <taxon>Streptophyta</taxon>
        <taxon>Embryophyta</taxon>
        <taxon>Tracheophyta</taxon>
        <taxon>Spermatophyta</taxon>
        <taxon>Magnoliopsida</taxon>
        <taxon>eudicotyledons</taxon>
        <taxon>Gunneridae</taxon>
        <taxon>Pentapetalae</taxon>
        <taxon>rosids</taxon>
        <taxon>fabids</taxon>
        <taxon>Fabales</taxon>
        <taxon>Fabaceae</taxon>
        <taxon>Papilionoideae</taxon>
        <taxon>50 kb inversion clade</taxon>
        <taxon>dalbergioids sensu lato</taxon>
        <taxon>Dalbergieae</taxon>
        <taxon>Pterocarpus clade</taxon>
        <taxon>Arachis</taxon>
    </lineage>
</organism>
<keyword evidence="1" id="KW-0677">Repeat</keyword>
<dbReference type="SUPFAM" id="SSF57889">
    <property type="entry name" value="Cysteine-rich domain"/>
    <property type="match status" value="3"/>
</dbReference>
<feature type="compositionally biased region" description="Low complexity" evidence="2">
    <location>
        <begin position="805"/>
        <end position="819"/>
    </location>
</feature>
<feature type="compositionally biased region" description="Polar residues" evidence="2">
    <location>
        <begin position="823"/>
        <end position="832"/>
    </location>
</feature>
<feature type="compositionally biased region" description="Basic and acidic residues" evidence="2">
    <location>
        <begin position="126"/>
        <end position="143"/>
    </location>
</feature>
<feature type="domain" description="DC1" evidence="3">
    <location>
        <begin position="231"/>
        <end position="276"/>
    </location>
</feature>
<name>A0A445DAA0_ARAHY</name>
<feature type="region of interest" description="Disordered" evidence="2">
    <location>
        <begin position="805"/>
        <end position="862"/>
    </location>
</feature>
<protein>
    <recommendedName>
        <fullName evidence="3">DC1 domain-containing protein</fullName>
    </recommendedName>
</protein>
<sequence length="1139" mass="129236">MAQMQNHICYISNYTFSLYLSSPRRVMASKAHESGSRHHESRRSSTDSRHHDNSRYHDRQPSSKSTHSKHHDTQHSSSRSNGSKHHESQHSSRSDSSRHHVTQHSSRSNGSKHHESQHSSRSSASRYHESQHSSRPDSSRYHESQYSSQHSSRTGGSRCHESQHSSRHHESQYSSMRHQEGQYSSRYHENQNSSRLSRSYSSVLQGSQSSSSSIKKDTGIKKNQIVLPDRFHEHALTMMSAAREPFRCSGCKEQGFGRSYRCENKGCRYVLHEECANAVLHRKNHVSHSFFEGQEFWFLEKPLGYPRVCDACRMDVRGFVYHRKATKDVYDTGLDLHPCCLKLRYKISYNDSNATKTLTLRRNVEKKCVKCKSRKVGDDSKVKGWSYLTSDGDCFHVSCFKELFLEKIRDDYFSEKKIVVSKMQSNVVESNMKVVKVGGGSSNNSKGSSSLAKIVVVKIAPVVVKLIFSAIFGDPVSFVLALVEALFKNKIDNLENKYKLQRYKINMHTGIDEKQPILLSDIHVHELKPTPAGAPYRCDGCKERGCGRSYRCEEKNCSKGYVLHEECANAVLHRQDKKSHPFFEGQEFEFRDKVHGKPRVCNACRMDVRGFVYHSEARKKDTGLDLHPCCLNLSREISYEDSGATKTLTLKRDVPENCVQCKRKKVGDDIKVKGWSYSTSDGDYCYHVSCFKELFLESLSNYFPEKKMQTNTVENNKKVAKVRGPSTSKDNIFKIATLVLKIIFSALFGDPVSFVLALVEGTSIRTTQQSSYSTLTSQSLRHQQSSSSMFPSQHDSSKPVNMMQSIRTQQSSSSTLTSHSFRHQQSPSSMISSEHRSSKPLSMTQSIRTTQHSSFSGHASQCISTHRSSSSENVSFRKLVLPNHLHRHALTLTAAAGAPYSCNGCKEAGFGRSYRCENKGCSYVLHEECADAVLQCKNPVSHSFFEEEKFWFLEKPLGYPRVCDACRMDVLGFVYHRYDNGHPDDTGLDLHPCCLKLRDNVSYRDLDETKTLRLHRNVPKKCVRCKSRKVGDDSRVKGWSYLTCDGDCYHVSCFKELFLEKLRDDYFSEKKIVVSKMQSNVVESNNMKVVKVGEGSNNSMKMVGKIAPVVLKLIFSAIFGDPVSFVLALVEALATSSIN</sequence>
<evidence type="ECO:0000256" key="2">
    <source>
        <dbReference type="SAM" id="MobiDB-lite"/>
    </source>
</evidence>
<feature type="compositionally biased region" description="Polar residues" evidence="2">
    <location>
        <begin position="839"/>
        <end position="862"/>
    </location>
</feature>
<evidence type="ECO:0000256" key="1">
    <source>
        <dbReference type="ARBA" id="ARBA00022737"/>
    </source>
</evidence>
<feature type="compositionally biased region" description="Basic and acidic residues" evidence="2">
    <location>
        <begin position="158"/>
        <end position="171"/>
    </location>
</feature>
<evidence type="ECO:0000259" key="3">
    <source>
        <dbReference type="Pfam" id="PF03107"/>
    </source>
</evidence>
<proteinExistence type="predicted"/>
<dbReference type="InterPro" id="IPR046349">
    <property type="entry name" value="C1-like_sf"/>
</dbReference>
<dbReference type="Proteomes" id="UP000289738">
    <property type="component" value="Chromosome A04"/>
</dbReference>
<dbReference type="PANTHER" id="PTHR46477:SF15">
    <property type="entry name" value="CYSTEINE_HISTIDINE-RICH C1 DOMAIN PROTEIN"/>
    <property type="match status" value="1"/>
</dbReference>
<reference evidence="4 5" key="1">
    <citation type="submission" date="2019-01" db="EMBL/GenBank/DDBJ databases">
        <title>Sequencing of cultivated peanut Arachis hypogaea provides insights into genome evolution and oil improvement.</title>
        <authorList>
            <person name="Chen X."/>
        </authorList>
    </citation>
    <scope>NUCLEOTIDE SEQUENCE [LARGE SCALE GENOMIC DNA]</scope>
    <source>
        <strain evidence="5">cv. Fuhuasheng</strain>
        <tissue evidence="4">Leaves</tissue>
    </source>
</reference>
<feature type="compositionally biased region" description="Basic and acidic residues" evidence="2">
    <location>
        <begin position="30"/>
        <end position="61"/>
    </location>
</feature>
<feature type="compositionally biased region" description="Basic and acidic residues" evidence="2">
    <location>
        <begin position="84"/>
        <end position="98"/>
    </location>
</feature>
<feature type="compositionally biased region" description="Low complexity" evidence="2">
    <location>
        <begin position="144"/>
        <end position="153"/>
    </location>
</feature>